<dbReference type="Gene3D" id="3.90.1110.10">
    <property type="entry name" value="RNA polymerase Rpb2, domain 2"/>
    <property type="match status" value="1"/>
</dbReference>
<dbReference type="InterPro" id="IPR004860">
    <property type="entry name" value="LAGLIDADG_dom"/>
</dbReference>
<keyword evidence="11" id="KW-0539">Nucleus</keyword>
<dbReference type="Gene3D" id="3.90.1800.10">
    <property type="entry name" value="RNA polymerase alpha subunit dimerisation domain"/>
    <property type="match status" value="1"/>
</dbReference>
<dbReference type="EMBL" id="CP031034">
    <property type="protein sequence ID" value="QDZ18395.1"/>
    <property type="molecule type" value="Genomic_DNA"/>
</dbReference>
<evidence type="ECO:0000256" key="12">
    <source>
        <dbReference type="ARBA" id="ARBA00026088"/>
    </source>
</evidence>
<reference evidence="17 18" key="1">
    <citation type="submission" date="2018-07" db="EMBL/GenBank/DDBJ databases">
        <title>The complete nuclear genome of the prasinophyte Chloropicon primus (CCMP1205).</title>
        <authorList>
            <person name="Pombert J.-F."/>
            <person name="Otis C."/>
            <person name="Turmel M."/>
            <person name="Lemieux C."/>
        </authorList>
    </citation>
    <scope>NUCLEOTIDE SEQUENCE [LARGE SCALE GENOMIC DNA]</scope>
    <source>
        <strain evidence="17 18">CCMP1205</strain>
    </source>
</reference>
<dbReference type="InterPro" id="IPR014724">
    <property type="entry name" value="RNA_pol_RPB2_OB-fold"/>
</dbReference>
<feature type="region of interest" description="Disordered" evidence="15">
    <location>
        <begin position="182"/>
        <end position="210"/>
    </location>
</feature>
<keyword evidence="10" id="KW-0804">Transcription</keyword>
<proteinExistence type="inferred from homology"/>
<dbReference type="Pfam" id="PF04566">
    <property type="entry name" value="RNA_pol_Rpb2_4"/>
    <property type="match status" value="1"/>
</dbReference>
<dbReference type="InterPro" id="IPR007645">
    <property type="entry name" value="RNA_pol_Rpb2_3"/>
</dbReference>
<evidence type="ECO:0000313" key="17">
    <source>
        <dbReference type="EMBL" id="QDZ18395.1"/>
    </source>
</evidence>
<dbReference type="GO" id="GO:0032549">
    <property type="term" value="F:ribonucleoside binding"/>
    <property type="evidence" value="ECO:0007669"/>
    <property type="project" value="InterPro"/>
</dbReference>
<dbReference type="InterPro" id="IPR007120">
    <property type="entry name" value="DNA-dir_RNAP_su2_dom"/>
</dbReference>
<feature type="domain" description="DOD-type homing endonuclease" evidence="16">
    <location>
        <begin position="1169"/>
        <end position="1310"/>
    </location>
</feature>
<name>A0A5B8MFC8_9CHLO</name>
<dbReference type="GO" id="GO:0004519">
    <property type="term" value="F:endonuclease activity"/>
    <property type="evidence" value="ECO:0007669"/>
    <property type="project" value="InterPro"/>
</dbReference>
<protein>
    <recommendedName>
        <fullName evidence="4">DNA-directed RNA polymerase</fullName>
        <ecNumber evidence="4">2.7.7.6</ecNumber>
    </recommendedName>
    <alternativeName>
        <fullName evidence="13">PEP</fullName>
    </alternativeName>
</protein>
<evidence type="ECO:0000256" key="13">
    <source>
        <dbReference type="ARBA" id="ARBA00032782"/>
    </source>
</evidence>
<evidence type="ECO:0000256" key="2">
    <source>
        <dbReference type="ARBA" id="ARBA00004123"/>
    </source>
</evidence>
<dbReference type="FunFam" id="2.40.270.10:FF:000011">
    <property type="entry name" value="DNA-directed RNA polymerase subunit beta"/>
    <property type="match status" value="1"/>
</dbReference>
<dbReference type="InterPro" id="IPR037033">
    <property type="entry name" value="DNA-dir_RNAP_su2_hyb_sf"/>
</dbReference>
<feature type="compositionally biased region" description="Acidic residues" evidence="15">
    <location>
        <begin position="185"/>
        <end position="194"/>
    </location>
</feature>
<dbReference type="Pfam" id="PF04563">
    <property type="entry name" value="RNA_pol_Rpb2_1"/>
    <property type="match status" value="1"/>
</dbReference>
<comment type="subcellular location">
    <subcellularLocation>
        <location evidence="2">Nucleus</location>
    </subcellularLocation>
</comment>
<accession>A0A5B8MFC8</accession>
<dbReference type="InterPro" id="IPR007646">
    <property type="entry name" value="RNA_pol_Rpb2_4"/>
</dbReference>
<dbReference type="GO" id="GO:0000428">
    <property type="term" value="C:DNA-directed RNA polymerase complex"/>
    <property type="evidence" value="ECO:0007669"/>
    <property type="project" value="UniProtKB-KW"/>
</dbReference>
<evidence type="ECO:0000256" key="4">
    <source>
        <dbReference type="ARBA" id="ARBA00012418"/>
    </source>
</evidence>
<dbReference type="GO" id="GO:0006351">
    <property type="term" value="P:DNA-templated transcription"/>
    <property type="evidence" value="ECO:0007669"/>
    <property type="project" value="InterPro"/>
</dbReference>
<feature type="region of interest" description="Disordered" evidence="15">
    <location>
        <begin position="383"/>
        <end position="425"/>
    </location>
</feature>
<dbReference type="Gene3D" id="2.40.50.150">
    <property type="match status" value="1"/>
</dbReference>
<keyword evidence="6" id="KW-0808">Transferase</keyword>
<gene>
    <name evidence="17" type="ORF">A3770_01p09130</name>
</gene>
<dbReference type="GO" id="GO:0046872">
    <property type="term" value="F:metal ion binding"/>
    <property type="evidence" value="ECO:0007669"/>
    <property type="project" value="UniProtKB-KW"/>
</dbReference>
<comment type="catalytic activity">
    <reaction evidence="14">
        <text>RNA(n) + a ribonucleoside 5'-triphosphate = RNA(n+1) + diphosphate</text>
        <dbReference type="Rhea" id="RHEA:21248"/>
        <dbReference type="Rhea" id="RHEA-COMP:14527"/>
        <dbReference type="Rhea" id="RHEA-COMP:17342"/>
        <dbReference type="ChEBI" id="CHEBI:33019"/>
        <dbReference type="ChEBI" id="CHEBI:61557"/>
        <dbReference type="ChEBI" id="CHEBI:140395"/>
        <dbReference type="EC" id="2.7.7.6"/>
    </reaction>
</comment>
<evidence type="ECO:0000256" key="5">
    <source>
        <dbReference type="ARBA" id="ARBA00022478"/>
    </source>
</evidence>
<dbReference type="GO" id="GO:0003677">
    <property type="term" value="F:DNA binding"/>
    <property type="evidence" value="ECO:0007669"/>
    <property type="project" value="InterPro"/>
</dbReference>
<dbReference type="InterPro" id="IPR036844">
    <property type="entry name" value="Hint_dom_sf"/>
</dbReference>
<dbReference type="Gene3D" id="2.170.16.10">
    <property type="entry name" value="Hedgehog/Intein (Hint) domain"/>
    <property type="match status" value="1"/>
</dbReference>
<keyword evidence="5 17" id="KW-0240">DNA-directed RNA polymerase</keyword>
<dbReference type="SUPFAM" id="SSF64484">
    <property type="entry name" value="beta and beta-prime subunits of DNA dependent RNA-polymerase"/>
    <property type="match status" value="2"/>
</dbReference>
<comment type="similarity">
    <text evidence="3">Belongs to the RNA polymerase beta chain family.</text>
</comment>
<keyword evidence="7" id="KW-0548">Nucleotidyltransferase</keyword>
<evidence type="ECO:0000256" key="3">
    <source>
        <dbReference type="ARBA" id="ARBA00006835"/>
    </source>
</evidence>
<evidence type="ECO:0000256" key="14">
    <source>
        <dbReference type="ARBA" id="ARBA00048552"/>
    </source>
</evidence>
<comment type="subunit">
    <text evidence="12">In plastids the minimal PEP RNA polymerase catalytic core is composed of four subunits: alpha, beta, beta', and beta''. When a (nuclear-encoded) sigma factor is associated with the core the holoenzyme is formed, which can initiate transcription.</text>
</comment>
<dbReference type="CDD" id="cd00653">
    <property type="entry name" value="RNA_pol_B_RPB2"/>
    <property type="match status" value="1"/>
</dbReference>
<dbReference type="Gene3D" id="3.10.28.10">
    <property type="entry name" value="Homing endonucleases"/>
    <property type="match status" value="1"/>
</dbReference>
<dbReference type="PROSITE" id="PS50819">
    <property type="entry name" value="INTEIN_ENDONUCLEASE"/>
    <property type="match status" value="1"/>
</dbReference>
<dbReference type="Pfam" id="PF04565">
    <property type="entry name" value="RNA_pol_Rpb2_3"/>
    <property type="match status" value="1"/>
</dbReference>
<evidence type="ECO:0000256" key="9">
    <source>
        <dbReference type="ARBA" id="ARBA00022833"/>
    </source>
</evidence>
<evidence type="ECO:0000256" key="10">
    <source>
        <dbReference type="ARBA" id="ARBA00023163"/>
    </source>
</evidence>
<dbReference type="SUPFAM" id="SSF51294">
    <property type="entry name" value="Hedgehog/intein (Hint) domain"/>
    <property type="match status" value="1"/>
</dbReference>
<keyword evidence="18" id="KW-1185">Reference proteome</keyword>
<dbReference type="STRING" id="1764295.A0A5B8MFC8"/>
<dbReference type="Pfam" id="PF04567">
    <property type="entry name" value="RNA_pol_Rpb2_5"/>
    <property type="match status" value="1"/>
</dbReference>
<dbReference type="SUPFAM" id="SSF55608">
    <property type="entry name" value="Homing endonucleases"/>
    <property type="match status" value="1"/>
</dbReference>
<dbReference type="PANTHER" id="PTHR20856">
    <property type="entry name" value="DNA-DIRECTED RNA POLYMERASE I SUBUNIT 2"/>
    <property type="match status" value="1"/>
</dbReference>
<dbReference type="InterPro" id="IPR027434">
    <property type="entry name" value="Homing_endonucl"/>
</dbReference>
<evidence type="ECO:0000256" key="6">
    <source>
        <dbReference type="ARBA" id="ARBA00022679"/>
    </source>
</evidence>
<dbReference type="InterPro" id="IPR037034">
    <property type="entry name" value="RNA_pol_Rpb2_2_sf"/>
</dbReference>
<dbReference type="OrthoDB" id="10248617at2759"/>
<evidence type="ECO:0000256" key="8">
    <source>
        <dbReference type="ARBA" id="ARBA00022723"/>
    </source>
</evidence>
<feature type="region of interest" description="Disordered" evidence="15">
    <location>
        <begin position="1"/>
        <end position="40"/>
    </location>
</feature>
<dbReference type="InterPro" id="IPR007644">
    <property type="entry name" value="RNA_pol_bsu_protrusion"/>
</dbReference>
<organism evidence="17 18">
    <name type="scientific">Chloropicon primus</name>
    <dbReference type="NCBI Taxonomy" id="1764295"/>
    <lineage>
        <taxon>Eukaryota</taxon>
        <taxon>Viridiplantae</taxon>
        <taxon>Chlorophyta</taxon>
        <taxon>Chloropicophyceae</taxon>
        <taxon>Chloropicales</taxon>
        <taxon>Chloropicaceae</taxon>
        <taxon>Chloropicon</taxon>
    </lineage>
</organism>
<feature type="compositionally biased region" description="Basic and acidic residues" evidence="15">
    <location>
        <begin position="1"/>
        <end position="26"/>
    </location>
</feature>
<dbReference type="Pfam" id="PF00562">
    <property type="entry name" value="RNA_pol_Rpb2_6"/>
    <property type="match status" value="2"/>
</dbReference>
<evidence type="ECO:0000313" key="18">
    <source>
        <dbReference type="Proteomes" id="UP000316726"/>
    </source>
</evidence>
<dbReference type="FunFam" id="3.90.1800.10:FF:000002">
    <property type="entry name" value="DNA-directed RNA polymerase subunit beta"/>
    <property type="match status" value="1"/>
</dbReference>
<dbReference type="GO" id="GO:0005634">
    <property type="term" value="C:nucleus"/>
    <property type="evidence" value="ECO:0007669"/>
    <property type="project" value="UniProtKB-SubCell"/>
</dbReference>
<dbReference type="Gene3D" id="2.40.270.10">
    <property type="entry name" value="DNA-directed RNA polymerase, subunit 2, domain 6"/>
    <property type="match status" value="2"/>
</dbReference>
<sequence>MVEKRVKFEEGEERGKGKGKGKEFGNGKKASASRGKMMGPHDDEAMECLTRDPSKLSMPIRHLQDKYELLPAFLRVRGLVRQHIDSFNYFIEHEIRKIVKAKANERVTCDADPNFFLRYLDIYVGEPVVTEDYVASEITPHECRLRDMTYAAPISVDIEYTRGVDKNGKPVIVTKREPLQPVFADEGDPMDVDDGGSGGRSTQGRGRQRKKGAINIGRLPLMLGCCRCVLRDKTEEELSQLQECPLDPGGYFVVKGVEKVILIQEQLSKNRVIIDIDSHGLPCASVASATHERKSKTHLIVKSDGRIMLKHNSFSEDIPLCIIFKAMGIESEQEMLQLICTSKDHMNLMVPSIRECMELEIHAQDQALEYCASKFKSSRHSYTNYNAKGGGRGRGQKSDSSHQNNADSEGPGGNNQAPPNPYQHPFAMRTKVDEARDVLAGVILSHVAAPKYNFREKVFYLSTMTRRLLEALIDPNNVDDKDYYGNKRLELAGQLLALLFEDLFKRLNSDLKRQADSTLSKANRAAQFDIAKFFRPDTITNGLEHAIASGNWTVKRFRMERKGVTQVLSRLSYVATLGMMTRITSQFEKTRKISGPRALQPSQWGMLCPCDTPEGESCGLVKNLAIMTHVTTDDEDPDSLRKLVYSLGCESIHLVTSAFEHKGQRRSLVYLNGSIIGVHRRPEALARSLRQLRRKAMGVGIYVSVHCDDSAVNIASDGGRVCRPLIICDEGVARVTAEHTKMLVENKMDFEDLLKMGLVEYLDVNEENDCLIALREENLEETTTHLEIEPFTILGVCAGLIPYPHHNQSPRNTYQCAMGKQAMGSMAYNQHKRMDTLLYLLVYPQKPLVKTKILDLIKFDQLGAGQNATVAVMSYSGYDIEDAIVMNKASLDRGFGRCVVLRKYGTTIKKYTNRTSDRIVPVNRPLDVPANDPKFAKLKKNLIRSHKLLDDDGIAAPGSKIMDGEMYINKQTPIQVRDPVPDHMHNQDSFYKPTPQYYKGPKGETGVVDKVLLTSNEENHFLVKALVRHTRRPEVGDKFCLSREEHEVLCERGWIPIEDVTTDDFALTLDPEEGTMGYERVLETHAYDCNDEYMYEIHAQQISLKATLCHRMWVKKRDSMKYSFEFAKDIVGKRVCYKKNCEHGLDLSQIVHPPVPVPNKEHVEDWLFFFGFWVGDGSVEKANGRVSIAQKEPEMRAQIIDVSKRLGLIFSGECYDISCNYNLTYCKTKNPELCAFLAPLSVGALNKFLPTWALRLSVDHSRALLAGLLASDGTCNMNAKYFGNKAAYAYYTSSTRLRDDVQSLILNCGFAANVSISHDVGYETMLNDRPIVANATNWRISLVERKCHPTVNHGHLHQQKRQTERIVKYTGSVHCITVRTGIFYVRRNGKGCWTGNSSRHGQKGVIGAIVPQEDMPFSDMGICPDLVMNPHGFPSRMTVGKMIELLGGKAAVFDGKLKDGTCFAGDKIEGLCKVLTEHGFSYSGKDYLTCGQSGEPLQAYIFMGPVYYQKLKHMVMDKMHARARGPRVVLTRQPTEGRSRDGGLRLGEMERDCLVAHGASRLILERLMYSSDQFTVHVCAECGLLGYYHHKEEKGYCAKCGQTKTVKPVKIPYACKLLFQELQSMNIVPRLELEKA</sequence>
<dbReference type="InterPro" id="IPR007641">
    <property type="entry name" value="RNA_pol_Rpb2_7"/>
</dbReference>
<dbReference type="Pfam" id="PF04561">
    <property type="entry name" value="RNA_pol_Rpb2_2"/>
    <property type="match status" value="2"/>
</dbReference>
<dbReference type="Pfam" id="PF14528">
    <property type="entry name" value="LAGLIDADG_3"/>
    <property type="match status" value="1"/>
</dbReference>
<keyword evidence="8" id="KW-0479">Metal-binding</keyword>
<comment type="function">
    <text evidence="1">DNA-dependent RNA polymerase catalyzes the transcription of DNA into RNA using the four ribonucleoside triphosphates as substrates.</text>
</comment>
<dbReference type="EC" id="2.7.7.6" evidence="4"/>
<dbReference type="FunFam" id="2.40.270.10:FF:000006">
    <property type="entry name" value="DNA-directed RNA polymerase subunit beta"/>
    <property type="match status" value="1"/>
</dbReference>
<dbReference type="InterPro" id="IPR015712">
    <property type="entry name" value="DNA-dir_RNA_pol_su2"/>
</dbReference>
<dbReference type="InterPro" id="IPR007647">
    <property type="entry name" value="RNA_pol_Rpb2_5"/>
</dbReference>
<keyword evidence="9" id="KW-0862">Zinc</keyword>
<evidence type="ECO:0000259" key="16">
    <source>
        <dbReference type="PROSITE" id="PS50819"/>
    </source>
</evidence>
<dbReference type="InterPro" id="IPR004042">
    <property type="entry name" value="Intein_endonuc_central"/>
</dbReference>
<dbReference type="FunFam" id="3.90.1100.10:FF:000021">
    <property type="entry name" value="DNA-directed RNA polymerase subunit beta"/>
    <property type="match status" value="1"/>
</dbReference>
<evidence type="ECO:0000256" key="1">
    <source>
        <dbReference type="ARBA" id="ARBA00004026"/>
    </source>
</evidence>
<dbReference type="InterPro" id="IPR007642">
    <property type="entry name" value="RNA_pol_Rpb2_2"/>
</dbReference>
<evidence type="ECO:0000256" key="15">
    <source>
        <dbReference type="SAM" id="MobiDB-lite"/>
    </source>
</evidence>
<evidence type="ECO:0000256" key="11">
    <source>
        <dbReference type="ARBA" id="ARBA00023242"/>
    </source>
</evidence>
<dbReference type="Gene3D" id="3.90.1100.10">
    <property type="match status" value="2"/>
</dbReference>
<evidence type="ECO:0000256" key="7">
    <source>
        <dbReference type="ARBA" id="ARBA00022695"/>
    </source>
</evidence>
<dbReference type="Pfam" id="PF04560">
    <property type="entry name" value="RNA_pol_Rpb2_7"/>
    <property type="match status" value="1"/>
</dbReference>
<dbReference type="Proteomes" id="UP000316726">
    <property type="component" value="Chromosome 1"/>
</dbReference>
<dbReference type="GO" id="GO:0003899">
    <property type="term" value="F:DNA-directed RNA polymerase activity"/>
    <property type="evidence" value="ECO:0007669"/>
    <property type="project" value="UniProtKB-EC"/>
</dbReference>